<reference evidence="6" key="1">
    <citation type="journal article" date="2019" name="Int. J. Syst. Evol. Microbiol.">
        <title>The Global Catalogue of Microorganisms (GCM) 10K type strain sequencing project: providing services to taxonomists for standard genome sequencing and annotation.</title>
        <authorList>
            <consortium name="The Broad Institute Genomics Platform"/>
            <consortium name="The Broad Institute Genome Sequencing Center for Infectious Disease"/>
            <person name="Wu L."/>
            <person name="Ma J."/>
        </authorList>
    </citation>
    <scope>NUCLEOTIDE SEQUENCE [LARGE SCALE GENOMIC DNA]</scope>
    <source>
        <strain evidence="6">JCM 17494</strain>
    </source>
</reference>
<evidence type="ECO:0000256" key="2">
    <source>
        <dbReference type="ARBA" id="ARBA00022827"/>
    </source>
</evidence>
<sequence length="81" mass="8789">MRVIIIGAGTGGLCLAHGLKKAGVDVALFERDRTPRSMLIGFRVGISPDGSKALHSCLPPEVFAEFVRTTARPVRRINMRT</sequence>
<dbReference type="Proteomes" id="UP001500711">
    <property type="component" value="Unassembled WGS sequence"/>
</dbReference>
<gene>
    <name evidence="5" type="ORF">GCM10022267_49670</name>
</gene>
<proteinExistence type="predicted"/>
<keyword evidence="1" id="KW-0285">Flavoprotein</keyword>
<dbReference type="Gene3D" id="3.50.50.60">
    <property type="entry name" value="FAD/NAD(P)-binding domain"/>
    <property type="match status" value="1"/>
</dbReference>
<keyword evidence="3" id="KW-0560">Oxidoreductase</keyword>
<dbReference type="PANTHER" id="PTHR47178:SF5">
    <property type="entry name" value="FAD-BINDING DOMAIN-CONTAINING PROTEIN"/>
    <property type="match status" value="1"/>
</dbReference>
<protein>
    <recommendedName>
        <fullName evidence="7">NAD(P)-binding Rossmann-like domain-containing protein</fullName>
    </recommendedName>
</protein>
<dbReference type="PANTHER" id="PTHR47178">
    <property type="entry name" value="MONOOXYGENASE, FAD-BINDING"/>
    <property type="match status" value="1"/>
</dbReference>
<dbReference type="Pfam" id="PF13450">
    <property type="entry name" value="NAD_binding_8"/>
    <property type="match status" value="1"/>
</dbReference>
<organism evidence="5 6">
    <name type="scientific">Lentzea roselyniae</name>
    <dbReference type="NCBI Taxonomy" id="531940"/>
    <lineage>
        <taxon>Bacteria</taxon>
        <taxon>Bacillati</taxon>
        <taxon>Actinomycetota</taxon>
        <taxon>Actinomycetes</taxon>
        <taxon>Pseudonocardiales</taxon>
        <taxon>Pseudonocardiaceae</taxon>
        <taxon>Lentzea</taxon>
    </lineage>
</organism>
<name>A0ABP7BFE5_9PSEU</name>
<evidence type="ECO:0000313" key="5">
    <source>
        <dbReference type="EMBL" id="GAA3657602.1"/>
    </source>
</evidence>
<evidence type="ECO:0000256" key="1">
    <source>
        <dbReference type="ARBA" id="ARBA00022630"/>
    </source>
</evidence>
<evidence type="ECO:0000256" key="3">
    <source>
        <dbReference type="ARBA" id="ARBA00023002"/>
    </source>
</evidence>
<keyword evidence="2" id="KW-0274">FAD</keyword>
<evidence type="ECO:0000313" key="6">
    <source>
        <dbReference type="Proteomes" id="UP001500711"/>
    </source>
</evidence>
<evidence type="ECO:0000256" key="4">
    <source>
        <dbReference type="ARBA" id="ARBA00023033"/>
    </source>
</evidence>
<keyword evidence="4" id="KW-0503">Monooxygenase</keyword>
<accession>A0ABP7BFE5</accession>
<comment type="caution">
    <text evidence="5">The sequence shown here is derived from an EMBL/GenBank/DDBJ whole genome shotgun (WGS) entry which is preliminary data.</text>
</comment>
<dbReference type="SUPFAM" id="SSF51905">
    <property type="entry name" value="FAD/NAD(P)-binding domain"/>
    <property type="match status" value="1"/>
</dbReference>
<keyword evidence="6" id="KW-1185">Reference proteome</keyword>
<dbReference type="RefSeq" id="WP_346132251.1">
    <property type="nucleotide sequence ID" value="NZ_BAABBE010000014.1"/>
</dbReference>
<dbReference type="InterPro" id="IPR036188">
    <property type="entry name" value="FAD/NAD-bd_sf"/>
</dbReference>
<dbReference type="EMBL" id="BAABBE010000014">
    <property type="protein sequence ID" value="GAA3657602.1"/>
    <property type="molecule type" value="Genomic_DNA"/>
</dbReference>
<evidence type="ECO:0008006" key="7">
    <source>
        <dbReference type="Google" id="ProtNLM"/>
    </source>
</evidence>